<keyword evidence="2" id="KW-1185">Reference proteome</keyword>
<organism evidence="1 2">
    <name type="scientific">Plakobranchus ocellatus</name>
    <dbReference type="NCBI Taxonomy" id="259542"/>
    <lineage>
        <taxon>Eukaryota</taxon>
        <taxon>Metazoa</taxon>
        <taxon>Spiralia</taxon>
        <taxon>Lophotrochozoa</taxon>
        <taxon>Mollusca</taxon>
        <taxon>Gastropoda</taxon>
        <taxon>Heterobranchia</taxon>
        <taxon>Euthyneura</taxon>
        <taxon>Panpulmonata</taxon>
        <taxon>Sacoglossa</taxon>
        <taxon>Placobranchoidea</taxon>
        <taxon>Plakobranchidae</taxon>
        <taxon>Plakobranchus</taxon>
    </lineage>
</organism>
<dbReference type="Proteomes" id="UP000735302">
    <property type="component" value="Unassembled WGS sequence"/>
</dbReference>
<dbReference type="AlphaFoldDB" id="A0AAV4D4D2"/>
<dbReference type="EMBL" id="BLXT01007369">
    <property type="protein sequence ID" value="GFO38997.1"/>
    <property type="molecule type" value="Genomic_DNA"/>
</dbReference>
<sequence length="109" mass="11861">MSVVCGALIVLGADEAMGTSGVMKCGSLLTLGSAMFSVMFISESMFGIDSMNLLVERETEPARALPQPVTAWVDVCLARRPEYYDARDVERIVGIIAHHRLQLKCNLEG</sequence>
<evidence type="ECO:0000313" key="1">
    <source>
        <dbReference type="EMBL" id="GFO38997.1"/>
    </source>
</evidence>
<comment type="caution">
    <text evidence="1">The sequence shown here is derived from an EMBL/GenBank/DDBJ whole genome shotgun (WGS) entry which is preliminary data.</text>
</comment>
<name>A0AAV4D4D2_9GAST</name>
<reference evidence="1 2" key="1">
    <citation type="journal article" date="2021" name="Elife">
        <title>Chloroplast acquisition without the gene transfer in kleptoplastic sea slugs, Plakobranchus ocellatus.</title>
        <authorList>
            <person name="Maeda T."/>
            <person name="Takahashi S."/>
            <person name="Yoshida T."/>
            <person name="Shimamura S."/>
            <person name="Takaki Y."/>
            <person name="Nagai Y."/>
            <person name="Toyoda A."/>
            <person name="Suzuki Y."/>
            <person name="Arimoto A."/>
            <person name="Ishii H."/>
            <person name="Satoh N."/>
            <person name="Nishiyama T."/>
            <person name="Hasebe M."/>
            <person name="Maruyama T."/>
            <person name="Minagawa J."/>
            <person name="Obokata J."/>
            <person name="Shigenobu S."/>
        </authorList>
    </citation>
    <scope>NUCLEOTIDE SEQUENCE [LARGE SCALE GENOMIC DNA]</scope>
</reference>
<gene>
    <name evidence="1" type="ORF">PoB_006550200</name>
</gene>
<protein>
    <submittedName>
        <fullName evidence="1">Uncharacterized protein</fullName>
    </submittedName>
</protein>
<proteinExistence type="predicted"/>
<accession>A0AAV4D4D2</accession>
<evidence type="ECO:0000313" key="2">
    <source>
        <dbReference type="Proteomes" id="UP000735302"/>
    </source>
</evidence>